<organism evidence="2 3">
    <name type="scientific">Alkalibacterium thalassium</name>
    <dbReference type="NCBI Taxonomy" id="426701"/>
    <lineage>
        <taxon>Bacteria</taxon>
        <taxon>Bacillati</taxon>
        <taxon>Bacillota</taxon>
        <taxon>Bacilli</taxon>
        <taxon>Lactobacillales</taxon>
        <taxon>Carnobacteriaceae</taxon>
        <taxon>Alkalibacterium</taxon>
    </lineage>
</organism>
<proteinExistence type="predicted"/>
<feature type="domain" description="Helicase ATP-binding" evidence="1">
    <location>
        <begin position="26"/>
        <end position="130"/>
    </location>
</feature>
<dbReference type="InterPro" id="IPR014001">
    <property type="entry name" value="Helicase_ATP-bd"/>
</dbReference>
<dbReference type="STRING" id="426701.SAMN04488098_1001145"/>
<dbReference type="RefSeq" id="WP_245682986.1">
    <property type="nucleotide sequence ID" value="NZ_FNFK01000001.1"/>
</dbReference>
<evidence type="ECO:0000313" key="3">
    <source>
        <dbReference type="Proteomes" id="UP000199433"/>
    </source>
</evidence>
<accession>A0A1G8VER1</accession>
<gene>
    <name evidence="2" type="ORF">SAMN04488098_1001145</name>
</gene>
<dbReference type="EMBL" id="FNFK01000001">
    <property type="protein sequence ID" value="SDJ64397.1"/>
    <property type="molecule type" value="Genomic_DNA"/>
</dbReference>
<dbReference type="SUPFAM" id="SSF52540">
    <property type="entry name" value="P-loop containing nucleoside triphosphate hydrolases"/>
    <property type="match status" value="1"/>
</dbReference>
<evidence type="ECO:0000259" key="1">
    <source>
        <dbReference type="PROSITE" id="PS51192"/>
    </source>
</evidence>
<reference evidence="3" key="1">
    <citation type="submission" date="2016-10" db="EMBL/GenBank/DDBJ databases">
        <authorList>
            <person name="Varghese N."/>
            <person name="Submissions S."/>
        </authorList>
    </citation>
    <scope>NUCLEOTIDE SEQUENCE [LARGE SCALE GENOMIC DNA]</scope>
    <source>
        <strain evidence="3">DSM 19181</strain>
    </source>
</reference>
<dbReference type="PROSITE" id="PS51192">
    <property type="entry name" value="HELICASE_ATP_BIND_1"/>
    <property type="match status" value="1"/>
</dbReference>
<dbReference type="GO" id="GO:0016787">
    <property type="term" value="F:hydrolase activity"/>
    <property type="evidence" value="ECO:0007669"/>
    <property type="project" value="InterPro"/>
</dbReference>
<keyword evidence="3" id="KW-1185">Reference proteome</keyword>
<evidence type="ECO:0000313" key="2">
    <source>
        <dbReference type="EMBL" id="SDJ64397.1"/>
    </source>
</evidence>
<dbReference type="GO" id="GO:0003677">
    <property type="term" value="F:DNA binding"/>
    <property type="evidence" value="ECO:0007669"/>
    <property type="project" value="InterPro"/>
</dbReference>
<dbReference type="InterPro" id="IPR027417">
    <property type="entry name" value="P-loop_NTPase"/>
</dbReference>
<name>A0A1G8VER1_9LACT</name>
<dbReference type="InterPro" id="IPR006935">
    <property type="entry name" value="Helicase/UvrB_N"/>
</dbReference>
<protein>
    <submittedName>
        <fullName evidence="2">Type III restriction enzyme, res subunit</fullName>
    </submittedName>
</protein>
<dbReference type="GO" id="GO:0005524">
    <property type="term" value="F:ATP binding"/>
    <property type="evidence" value="ECO:0007669"/>
    <property type="project" value="InterPro"/>
</dbReference>
<dbReference type="Gene3D" id="3.40.50.300">
    <property type="entry name" value="P-loop containing nucleotide triphosphate hydrolases"/>
    <property type="match status" value="1"/>
</dbReference>
<dbReference type="Pfam" id="PF04851">
    <property type="entry name" value="ResIII"/>
    <property type="match status" value="1"/>
</dbReference>
<sequence length="130" mass="15295">MKRRQVFEGATHFGILPKLDMLSNEIVFPNCILYKSKFKEDKVELFLKDLDNTNIIVSTPTLIKNMPNKLFEHLINNVELVVFDEAHHLAAPDWKFVREKFLDKKLLQYTATPYRNDGKNLKERLFTITV</sequence>
<dbReference type="AlphaFoldDB" id="A0A1G8VER1"/>
<dbReference type="Proteomes" id="UP000199433">
    <property type="component" value="Unassembled WGS sequence"/>
</dbReference>